<dbReference type="AlphaFoldDB" id="A0A501WSH7"/>
<keyword evidence="3" id="KW-1185">Reference proteome</keyword>
<reference evidence="2 3" key="1">
    <citation type="submission" date="2019-06" db="EMBL/GenBank/DDBJ databases">
        <title>A novel bacterium of genus Amaricoccus, isolated from marine sediment.</title>
        <authorList>
            <person name="Huang H."/>
            <person name="Mo K."/>
            <person name="Hu Y."/>
        </authorList>
    </citation>
    <scope>NUCLEOTIDE SEQUENCE [LARGE SCALE GENOMIC DNA]</scope>
    <source>
        <strain evidence="2 3">HB172011</strain>
    </source>
</reference>
<proteinExistence type="predicted"/>
<dbReference type="InterPro" id="IPR024633">
    <property type="entry name" value="DnaA_N_dom"/>
</dbReference>
<feature type="domain" description="DnaA N-terminal" evidence="1">
    <location>
        <begin position="159"/>
        <end position="216"/>
    </location>
</feature>
<organism evidence="2 3">
    <name type="scientific">Amaricoccus solimangrovi</name>
    <dbReference type="NCBI Taxonomy" id="2589815"/>
    <lineage>
        <taxon>Bacteria</taxon>
        <taxon>Pseudomonadati</taxon>
        <taxon>Pseudomonadota</taxon>
        <taxon>Alphaproteobacteria</taxon>
        <taxon>Rhodobacterales</taxon>
        <taxon>Paracoccaceae</taxon>
        <taxon>Amaricoccus</taxon>
    </lineage>
</organism>
<sequence>MRARTLAGPEAASLKYDLLTALGCHALGGAAGTQRMTLRFITLVTARYDWRRGILHVGQREIARLWAVDERTVKREMARFRDLGWITLETPARRGRVASYALDLERIRAATREAWPRVGSDFDARMRALADPGGGANVVPFPRADAPAPEEEAGTAAPWAAARRLLRDEDPALFANWFEPLRAGGESAGALVLVAPNSFHASHVRTHYADRLGRALRGAGLAEAFRLVAEGAAESAAPR</sequence>
<accession>A0A501WSH7</accession>
<gene>
    <name evidence="2" type="ORF">FJM51_10450</name>
</gene>
<dbReference type="EMBL" id="VFRP01000008">
    <property type="protein sequence ID" value="TPE51044.1"/>
    <property type="molecule type" value="Genomic_DNA"/>
</dbReference>
<protein>
    <recommendedName>
        <fullName evidence="1">DnaA N-terminal domain-containing protein</fullName>
    </recommendedName>
</protein>
<dbReference type="OrthoDB" id="7657434at2"/>
<dbReference type="Proteomes" id="UP000319255">
    <property type="component" value="Unassembled WGS sequence"/>
</dbReference>
<dbReference type="Gene3D" id="3.30.300.180">
    <property type="match status" value="1"/>
</dbReference>
<evidence type="ECO:0000313" key="3">
    <source>
        <dbReference type="Proteomes" id="UP000319255"/>
    </source>
</evidence>
<evidence type="ECO:0000259" key="1">
    <source>
        <dbReference type="Pfam" id="PF11638"/>
    </source>
</evidence>
<dbReference type="InterPro" id="IPR038454">
    <property type="entry name" value="DnaA_N_sf"/>
</dbReference>
<comment type="caution">
    <text evidence="2">The sequence shown here is derived from an EMBL/GenBank/DDBJ whole genome shotgun (WGS) entry which is preliminary data.</text>
</comment>
<name>A0A501WSH7_9RHOB</name>
<evidence type="ECO:0000313" key="2">
    <source>
        <dbReference type="EMBL" id="TPE51044.1"/>
    </source>
</evidence>
<dbReference type="Pfam" id="PF11638">
    <property type="entry name" value="DnaA_N"/>
    <property type="match status" value="1"/>
</dbReference>
<dbReference type="RefSeq" id="WP_140454075.1">
    <property type="nucleotide sequence ID" value="NZ_VFRP01000008.1"/>
</dbReference>